<organism evidence="1 2">
    <name type="scientific">Panagrolaimus sp. PS1159</name>
    <dbReference type="NCBI Taxonomy" id="55785"/>
    <lineage>
        <taxon>Eukaryota</taxon>
        <taxon>Metazoa</taxon>
        <taxon>Ecdysozoa</taxon>
        <taxon>Nematoda</taxon>
        <taxon>Chromadorea</taxon>
        <taxon>Rhabditida</taxon>
        <taxon>Tylenchina</taxon>
        <taxon>Panagrolaimomorpha</taxon>
        <taxon>Panagrolaimoidea</taxon>
        <taxon>Panagrolaimidae</taxon>
        <taxon>Panagrolaimus</taxon>
    </lineage>
</organism>
<protein>
    <submittedName>
        <fullName evidence="2">Clusterin-associated protein 1</fullName>
    </submittedName>
</protein>
<evidence type="ECO:0000313" key="1">
    <source>
        <dbReference type="Proteomes" id="UP000887580"/>
    </source>
</evidence>
<dbReference type="Proteomes" id="UP000887580">
    <property type="component" value="Unplaced"/>
</dbReference>
<name>A0AC35F4U8_9BILA</name>
<accession>A0AC35F4U8</accession>
<evidence type="ECO:0000313" key="2">
    <source>
        <dbReference type="WBParaSite" id="PS1159_v2.g13931.t1"/>
    </source>
</evidence>
<proteinExistence type="predicted"/>
<reference evidence="2" key="1">
    <citation type="submission" date="2022-11" db="UniProtKB">
        <authorList>
            <consortium name="WormBaseParasite"/>
        </authorList>
    </citation>
    <scope>IDENTIFICATION</scope>
</reference>
<sequence>MSYRELRDATEILRALDYPRLVSIENFRIPNFELMSEILEWVVKKFDPNTRIPKNKETEGDRIFFVKTCVLALMQRARLKLNPRNLYMSDGHSVRELMPVLKLLYQTTRNDVSNDKENLQVSVLRNQINAKKLEIRMASQIAAEIPVGGAAIHDLLSKEIFAKEARMRALSQQLNVSEVEKLVRQMIEKATREEAEIEHKLNNIGQDEQNLDTKIERRKLECEQLQKRLSKLQSYRPPNRDEFERFEDRLKILYQEYVLVYRNLGYMKQQMNEIEIVEQEKSIDAERNMRIAVEKMKMENTGIPPVDIKVDDDDQQKAPHMRVYGNMIGAGLTDDEEDDEDLDDDDDDDDILDIPSENGEDELELTNGLNNAFENREEEEEIENFNPEAQPEMYPEEKQNGSDEDF</sequence>
<dbReference type="WBParaSite" id="PS1159_v2.g13931.t1">
    <property type="protein sequence ID" value="PS1159_v2.g13931.t1"/>
    <property type="gene ID" value="PS1159_v2.g13931"/>
</dbReference>